<keyword evidence="1" id="KW-0472">Membrane</keyword>
<sequence length="190" mass="21816">MDDLKVQFNKIPNPTPAQKIQYNEEVVRVQEIAKADPADVFTDIGNQLGALLDAQDQLSKALLAEEIANTTVYKGQESLGRRALRKIIIESRLDSMMAELRETMVYRAPPELGSLWGKYEKTVERINKQQEVARIAELKLLQIAANKRRHMIRRFHENVIWFGAVLFVTLWLISVLILIKTSKTAYLGYY</sequence>
<proteinExistence type="predicted"/>
<protein>
    <submittedName>
        <fullName evidence="2">Uncharacterized protein</fullName>
    </submittedName>
</protein>
<dbReference type="EMBL" id="LR798319">
    <property type="protein sequence ID" value="CAB5223168.1"/>
    <property type="molecule type" value="Genomic_DNA"/>
</dbReference>
<organism evidence="2">
    <name type="scientific">uncultured Caudovirales phage</name>
    <dbReference type="NCBI Taxonomy" id="2100421"/>
    <lineage>
        <taxon>Viruses</taxon>
        <taxon>Duplodnaviria</taxon>
        <taxon>Heunggongvirae</taxon>
        <taxon>Uroviricota</taxon>
        <taxon>Caudoviricetes</taxon>
        <taxon>Peduoviridae</taxon>
        <taxon>Maltschvirus</taxon>
        <taxon>Maltschvirus maltsch</taxon>
    </lineage>
</organism>
<reference evidence="2" key="1">
    <citation type="submission" date="2020-05" db="EMBL/GenBank/DDBJ databases">
        <authorList>
            <person name="Chiriac C."/>
            <person name="Salcher M."/>
            <person name="Ghai R."/>
            <person name="Kavagutti S V."/>
        </authorList>
    </citation>
    <scope>NUCLEOTIDE SEQUENCE</scope>
</reference>
<feature type="transmembrane region" description="Helical" evidence="1">
    <location>
        <begin position="159"/>
        <end position="179"/>
    </location>
</feature>
<accession>A0A6J7X219</accession>
<gene>
    <name evidence="2" type="ORF">UFOVP382_2</name>
</gene>
<name>A0A6J7X219_9CAUD</name>
<evidence type="ECO:0000256" key="1">
    <source>
        <dbReference type="SAM" id="Phobius"/>
    </source>
</evidence>
<keyword evidence="1" id="KW-1133">Transmembrane helix</keyword>
<keyword evidence="1" id="KW-0812">Transmembrane</keyword>
<evidence type="ECO:0000313" key="2">
    <source>
        <dbReference type="EMBL" id="CAB5223168.1"/>
    </source>
</evidence>